<accession>A0A8J3ZIE5</accession>
<organism evidence="2 3">
    <name type="scientific">Virgisporangium aurantiacum</name>
    <dbReference type="NCBI Taxonomy" id="175570"/>
    <lineage>
        <taxon>Bacteria</taxon>
        <taxon>Bacillati</taxon>
        <taxon>Actinomycetota</taxon>
        <taxon>Actinomycetes</taxon>
        <taxon>Micromonosporales</taxon>
        <taxon>Micromonosporaceae</taxon>
        <taxon>Virgisporangium</taxon>
    </lineage>
</organism>
<dbReference type="Proteomes" id="UP000612585">
    <property type="component" value="Unassembled WGS sequence"/>
</dbReference>
<dbReference type="AlphaFoldDB" id="A0A8J3ZIE5"/>
<name>A0A8J3ZIE5_9ACTN</name>
<evidence type="ECO:0000313" key="3">
    <source>
        <dbReference type="Proteomes" id="UP000612585"/>
    </source>
</evidence>
<protein>
    <submittedName>
        <fullName evidence="2">Uncharacterized protein</fullName>
    </submittedName>
</protein>
<feature type="compositionally biased region" description="Polar residues" evidence="1">
    <location>
        <begin position="49"/>
        <end position="64"/>
    </location>
</feature>
<feature type="region of interest" description="Disordered" evidence="1">
    <location>
        <begin position="29"/>
        <end position="64"/>
    </location>
</feature>
<gene>
    <name evidence="2" type="ORF">Vau01_123350</name>
</gene>
<evidence type="ECO:0000313" key="2">
    <source>
        <dbReference type="EMBL" id="GIJ64819.1"/>
    </source>
</evidence>
<sequence>MLRSAGPVELLREAGDDVVDFGDRPVARWRAHPQQRRPHDLTRNIEVSLGSTLAPSSQPTERRL</sequence>
<reference evidence="2" key="1">
    <citation type="submission" date="2021-01" db="EMBL/GenBank/DDBJ databases">
        <title>Whole genome shotgun sequence of Virgisporangium aurantiacum NBRC 16421.</title>
        <authorList>
            <person name="Komaki H."/>
            <person name="Tamura T."/>
        </authorList>
    </citation>
    <scope>NUCLEOTIDE SEQUENCE</scope>
    <source>
        <strain evidence="2">NBRC 16421</strain>
    </source>
</reference>
<evidence type="ECO:0000256" key="1">
    <source>
        <dbReference type="SAM" id="MobiDB-lite"/>
    </source>
</evidence>
<proteinExistence type="predicted"/>
<keyword evidence="3" id="KW-1185">Reference proteome</keyword>
<dbReference type="EMBL" id="BOPG01000130">
    <property type="protein sequence ID" value="GIJ64819.1"/>
    <property type="molecule type" value="Genomic_DNA"/>
</dbReference>
<comment type="caution">
    <text evidence="2">The sequence shown here is derived from an EMBL/GenBank/DDBJ whole genome shotgun (WGS) entry which is preliminary data.</text>
</comment>